<feature type="compositionally biased region" description="Basic and acidic residues" evidence="1">
    <location>
        <begin position="127"/>
        <end position="138"/>
    </location>
</feature>
<dbReference type="Proteomes" id="UP000194137">
    <property type="component" value="Chromosome"/>
</dbReference>
<protein>
    <submittedName>
        <fullName evidence="2">Uncharacterized protein</fullName>
    </submittedName>
</protein>
<accession>A0A1W6ZMH8</accession>
<organism evidence="2 3">
    <name type="scientific">Pseudorhodoplanes sinuspersici</name>
    <dbReference type="NCBI Taxonomy" id="1235591"/>
    <lineage>
        <taxon>Bacteria</taxon>
        <taxon>Pseudomonadati</taxon>
        <taxon>Pseudomonadota</taxon>
        <taxon>Alphaproteobacteria</taxon>
        <taxon>Hyphomicrobiales</taxon>
        <taxon>Pseudorhodoplanes</taxon>
    </lineage>
</organism>
<keyword evidence="3" id="KW-1185">Reference proteome</keyword>
<dbReference type="AlphaFoldDB" id="A0A1W6ZMH8"/>
<dbReference type="KEGG" id="psin:CAK95_03930"/>
<dbReference type="RefSeq" id="WP_086086752.1">
    <property type="nucleotide sequence ID" value="NZ_CP021112.1"/>
</dbReference>
<gene>
    <name evidence="2" type="ORF">CAK95_03930</name>
</gene>
<evidence type="ECO:0000256" key="1">
    <source>
        <dbReference type="SAM" id="MobiDB-lite"/>
    </source>
</evidence>
<reference evidence="2 3" key="1">
    <citation type="submission" date="2017-05" db="EMBL/GenBank/DDBJ databases">
        <title>Full genome sequence of Pseudorhodoplanes sinuspersici.</title>
        <authorList>
            <person name="Dastgheib S.M.M."/>
            <person name="Shavandi M."/>
            <person name="Tirandaz H."/>
        </authorList>
    </citation>
    <scope>NUCLEOTIDE SEQUENCE [LARGE SCALE GENOMIC DNA]</scope>
    <source>
        <strain evidence="2 3">RIPI110</strain>
    </source>
</reference>
<evidence type="ECO:0000313" key="2">
    <source>
        <dbReference type="EMBL" id="ARP98330.1"/>
    </source>
</evidence>
<dbReference type="STRING" id="1235591.CAK95_03930"/>
<dbReference type="OrthoDB" id="8005831at2"/>
<dbReference type="EMBL" id="CP021112">
    <property type="protein sequence ID" value="ARP98330.1"/>
    <property type="molecule type" value="Genomic_DNA"/>
</dbReference>
<name>A0A1W6ZMH8_9HYPH</name>
<evidence type="ECO:0000313" key="3">
    <source>
        <dbReference type="Proteomes" id="UP000194137"/>
    </source>
</evidence>
<sequence length="149" mass="16393">MALTLDGYAVLGRIAANPNAFPDIRADVTNAAQALVLAQLKSKNSGIEILRAVRMALSAEPFALVIEALKDAQVKTLVTKFDKHNIEMKTATAQQRRRHLCLLADASVTPAQKQARTKKQVKSKKAAKAEPMEQDRLSSEAMSARRERR</sequence>
<proteinExistence type="predicted"/>
<feature type="compositionally biased region" description="Basic residues" evidence="1">
    <location>
        <begin position="115"/>
        <end position="126"/>
    </location>
</feature>
<feature type="region of interest" description="Disordered" evidence="1">
    <location>
        <begin position="109"/>
        <end position="149"/>
    </location>
</feature>